<dbReference type="InterPro" id="IPR014017">
    <property type="entry name" value="DNA_helicase_UvrD-like_C"/>
</dbReference>
<gene>
    <name evidence="12" type="ORF">QQX09_02120</name>
</gene>
<feature type="binding site" evidence="10">
    <location>
        <begin position="214"/>
        <end position="221"/>
    </location>
    <ligand>
        <name>ATP</name>
        <dbReference type="ChEBI" id="CHEBI:30616"/>
    </ligand>
</feature>
<dbReference type="EC" id="5.6.2.4" evidence="8"/>
<evidence type="ECO:0000256" key="9">
    <source>
        <dbReference type="ARBA" id="ARBA00048988"/>
    </source>
</evidence>
<comment type="caution">
    <text evidence="12">The sequence shown here is derived from an EMBL/GenBank/DDBJ whole genome shotgun (WGS) entry which is preliminary data.</text>
</comment>
<organism evidence="12 13">
    <name type="scientific">Demequina litoralis</name>
    <dbReference type="NCBI Taxonomy" id="3051660"/>
    <lineage>
        <taxon>Bacteria</taxon>
        <taxon>Bacillati</taxon>
        <taxon>Actinomycetota</taxon>
        <taxon>Actinomycetes</taxon>
        <taxon>Micrococcales</taxon>
        <taxon>Demequinaceae</taxon>
        <taxon>Demequina</taxon>
    </lineage>
</organism>
<comment type="catalytic activity">
    <reaction evidence="9">
        <text>ATP + H2O = ADP + phosphate + H(+)</text>
        <dbReference type="Rhea" id="RHEA:13065"/>
        <dbReference type="ChEBI" id="CHEBI:15377"/>
        <dbReference type="ChEBI" id="CHEBI:15378"/>
        <dbReference type="ChEBI" id="CHEBI:30616"/>
        <dbReference type="ChEBI" id="CHEBI:43474"/>
        <dbReference type="ChEBI" id="CHEBI:456216"/>
        <dbReference type="EC" id="5.6.2.4"/>
    </reaction>
</comment>
<dbReference type="Pfam" id="PF00580">
    <property type="entry name" value="UvrD-helicase"/>
    <property type="match status" value="1"/>
</dbReference>
<keyword evidence="13" id="KW-1185">Reference proteome</keyword>
<evidence type="ECO:0000256" key="7">
    <source>
        <dbReference type="ARBA" id="ARBA00034617"/>
    </source>
</evidence>
<dbReference type="EMBL" id="JAUHPW010000001">
    <property type="protein sequence ID" value="MDN4474644.1"/>
    <property type="molecule type" value="Genomic_DNA"/>
</dbReference>
<evidence type="ECO:0000256" key="3">
    <source>
        <dbReference type="ARBA" id="ARBA00022801"/>
    </source>
</evidence>
<dbReference type="InterPro" id="IPR027417">
    <property type="entry name" value="P-loop_NTPase"/>
</dbReference>
<comment type="similarity">
    <text evidence="1">Belongs to the helicase family. UvrD subfamily.</text>
</comment>
<keyword evidence="3 10" id="KW-0378">Hydrolase</keyword>
<keyword evidence="2 10" id="KW-0547">Nucleotide-binding</keyword>
<dbReference type="InterPro" id="IPR000212">
    <property type="entry name" value="DNA_helicase_UvrD/REP"/>
</dbReference>
<reference evidence="12" key="1">
    <citation type="submission" date="2023-06" db="EMBL/GenBank/DDBJ databases">
        <title>Sysu t00192.</title>
        <authorList>
            <person name="Gao L."/>
            <person name="Fang B.-Z."/>
            <person name="Li W.-J."/>
        </authorList>
    </citation>
    <scope>NUCLEOTIDE SEQUENCE</scope>
    <source>
        <strain evidence="12">SYSU T00192</strain>
    </source>
</reference>
<evidence type="ECO:0000256" key="5">
    <source>
        <dbReference type="ARBA" id="ARBA00022840"/>
    </source>
</evidence>
<keyword evidence="4 10" id="KW-0347">Helicase</keyword>
<dbReference type="CDD" id="cd17932">
    <property type="entry name" value="DEXQc_UvrD"/>
    <property type="match status" value="1"/>
</dbReference>
<feature type="domain" description="UvrD-like helicase ATP-binding" evidence="11">
    <location>
        <begin position="193"/>
        <end position="492"/>
    </location>
</feature>
<keyword evidence="5 10" id="KW-0067">ATP-binding</keyword>
<dbReference type="SUPFAM" id="SSF52540">
    <property type="entry name" value="P-loop containing nucleoside triphosphate hydrolases"/>
    <property type="match status" value="1"/>
</dbReference>
<keyword evidence="6" id="KW-0413">Isomerase</keyword>
<proteinExistence type="inferred from homology"/>
<evidence type="ECO:0000259" key="11">
    <source>
        <dbReference type="PROSITE" id="PS51198"/>
    </source>
</evidence>
<dbReference type="Proteomes" id="UP001172728">
    <property type="component" value="Unassembled WGS sequence"/>
</dbReference>
<dbReference type="Gene3D" id="1.10.10.160">
    <property type="match status" value="1"/>
</dbReference>
<dbReference type="PROSITE" id="PS51198">
    <property type="entry name" value="UVRD_HELICASE_ATP_BIND"/>
    <property type="match status" value="1"/>
</dbReference>
<sequence>MTQRWTGRTGWTLTRDGSRLTLAVDGSTAVIAGRDAARLSVSWWWFRRCLRLEPVDGTRRLRLPGLDRVAAREIDLALTRIVTRAKVREAVATAAAREPVFERLLATRVRLQRWIAYDDASAILAGLPRHADVMASLTAAERAGLDHHLTETERRALDFLSQDHRGRVAAANAEIARRELIAGRSFFDAVERTPLTDEQARAVVTFDNRVRVIAAAGSGKTSVMVARAAYAVRRGLVDPDRILMLAFNADAATELRGRVDARLGALGLPSEGIRASTFHAFGRAVIGEATGRAPRIAPWVEGGRDVDKVRELIATVRADAGPDAPSGAMAAQPDKDLAPLVRTFMSHVKANALTREDVARRLARTPELDTARTRAFLDLCWRVHARWDAELRATGTVDFDDMLVRAAELLEADPSLARWDLVMVDEFQDTSRARARLMKALLQGRGKHLLAVGDDWQAINRFAGADLSVMTDFGTVFGPALTRRLQTTFRTTQVTADVAGRFVSRNPAQIAKTVRSARGPGGAPVRVVRVARKGDLARAVEARLEELAGASPGATVDVLGRYGFDQKLVPTRRFDGLEVRFRTVHRSKGLEADHVILPNVTRGRYGFPGTIGDDPVLSLAIAADDGYPDAEERRLFYVALTRARQTVTILTVRHRESPFVLELLEDPDVEVVDAAAPLPTEAARP</sequence>
<dbReference type="InterPro" id="IPR014016">
    <property type="entry name" value="UvrD-like_ATP-bd"/>
</dbReference>
<evidence type="ECO:0000256" key="8">
    <source>
        <dbReference type="ARBA" id="ARBA00034808"/>
    </source>
</evidence>
<protein>
    <recommendedName>
        <fullName evidence="8">DNA 3'-5' helicase</fullName>
        <ecNumber evidence="8">5.6.2.4</ecNumber>
    </recommendedName>
</protein>
<evidence type="ECO:0000256" key="4">
    <source>
        <dbReference type="ARBA" id="ARBA00022806"/>
    </source>
</evidence>
<evidence type="ECO:0000256" key="2">
    <source>
        <dbReference type="ARBA" id="ARBA00022741"/>
    </source>
</evidence>
<evidence type="ECO:0000256" key="6">
    <source>
        <dbReference type="ARBA" id="ARBA00023235"/>
    </source>
</evidence>
<comment type="catalytic activity">
    <reaction evidence="7">
        <text>Couples ATP hydrolysis with the unwinding of duplex DNA by translocating in the 3'-5' direction.</text>
        <dbReference type="EC" id="5.6.2.4"/>
    </reaction>
</comment>
<dbReference type="InterPro" id="IPR013986">
    <property type="entry name" value="DExx_box_DNA_helicase_dom_sf"/>
</dbReference>
<accession>A0ABT8G678</accession>
<name>A0ABT8G678_9MICO</name>
<dbReference type="Pfam" id="PF13361">
    <property type="entry name" value="UvrD_C"/>
    <property type="match status" value="1"/>
</dbReference>
<dbReference type="PANTHER" id="PTHR11070">
    <property type="entry name" value="UVRD / RECB / PCRA DNA HELICASE FAMILY MEMBER"/>
    <property type="match status" value="1"/>
</dbReference>
<evidence type="ECO:0000313" key="12">
    <source>
        <dbReference type="EMBL" id="MDN4474644.1"/>
    </source>
</evidence>
<dbReference type="Gene3D" id="3.40.50.300">
    <property type="entry name" value="P-loop containing nucleotide triphosphate hydrolases"/>
    <property type="match status" value="2"/>
</dbReference>
<evidence type="ECO:0000256" key="10">
    <source>
        <dbReference type="PROSITE-ProRule" id="PRU00560"/>
    </source>
</evidence>
<evidence type="ECO:0000313" key="13">
    <source>
        <dbReference type="Proteomes" id="UP001172728"/>
    </source>
</evidence>
<evidence type="ECO:0000256" key="1">
    <source>
        <dbReference type="ARBA" id="ARBA00009922"/>
    </source>
</evidence>
<dbReference type="PANTHER" id="PTHR11070:SF63">
    <property type="entry name" value="DNA HELICASE IV"/>
    <property type="match status" value="1"/>
</dbReference>
<dbReference type="RefSeq" id="WP_301131042.1">
    <property type="nucleotide sequence ID" value="NZ_JAUHPW010000001.1"/>
</dbReference>